<name>A0A182KIS4_9DIPT</name>
<sequence>MSRISGEKIEPESYTCWILDVVEQLLQALVVLQMTADGLAHHGVLAHQHDGRSAERHTDGLHLTGANIVSADDETSRVFVEQLHDF</sequence>
<accession>A0A182KIS4</accession>
<organism evidence="1 2">
    <name type="scientific">Anopheles christyi</name>
    <dbReference type="NCBI Taxonomy" id="43041"/>
    <lineage>
        <taxon>Eukaryota</taxon>
        <taxon>Metazoa</taxon>
        <taxon>Ecdysozoa</taxon>
        <taxon>Arthropoda</taxon>
        <taxon>Hexapoda</taxon>
        <taxon>Insecta</taxon>
        <taxon>Pterygota</taxon>
        <taxon>Neoptera</taxon>
        <taxon>Endopterygota</taxon>
        <taxon>Diptera</taxon>
        <taxon>Nematocera</taxon>
        <taxon>Culicoidea</taxon>
        <taxon>Culicidae</taxon>
        <taxon>Anophelinae</taxon>
        <taxon>Anopheles</taxon>
    </lineage>
</organism>
<keyword evidence="2" id="KW-1185">Reference proteome</keyword>
<dbReference type="AlphaFoldDB" id="A0A182KIS4"/>
<reference evidence="1" key="2">
    <citation type="submission" date="2020-05" db="UniProtKB">
        <authorList>
            <consortium name="EnsemblMetazoa"/>
        </authorList>
    </citation>
    <scope>IDENTIFICATION</scope>
    <source>
        <strain evidence="1">ACHKN1017</strain>
    </source>
</reference>
<reference evidence="2" key="1">
    <citation type="submission" date="2013-03" db="EMBL/GenBank/DDBJ databases">
        <title>The Genome Sequence of Anopheles christyi ACHKN1017.</title>
        <authorList>
            <consortium name="The Broad Institute Genomics Platform"/>
            <person name="Neafsey D.E."/>
            <person name="Besansky N."/>
            <person name="Walker B."/>
            <person name="Young S.K."/>
            <person name="Zeng Q."/>
            <person name="Gargeya S."/>
            <person name="Fitzgerald M."/>
            <person name="Haas B."/>
            <person name="Abouelleil A."/>
            <person name="Allen A.W."/>
            <person name="Alvarado L."/>
            <person name="Arachchi H.M."/>
            <person name="Berlin A.M."/>
            <person name="Chapman S.B."/>
            <person name="Gainer-Dewar J."/>
            <person name="Goldberg J."/>
            <person name="Griggs A."/>
            <person name="Gujja S."/>
            <person name="Hansen M."/>
            <person name="Howarth C."/>
            <person name="Imamovic A."/>
            <person name="Ireland A."/>
            <person name="Larimer J."/>
            <person name="McCowan C."/>
            <person name="Murphy C."/>
            <person name="Pearson M."/>
            <person name="Poon T.W."/>
            <person name="Priest M."/>
            <person name="Roberts A."/>
            <person name="Saif S."/>
            <person name="Shea T."/>
            <person name="Sisk P."/>
            <person name="Sykes S."/>
            <person name="Wortman J."/>
            <person name="Nusbaum C."/>
            <person name="Birren B."/>
        </authorList>
    </citation>
    <scope>NUCLEOTIDE SEQUENCE [LARGE SCALE GENOMIC DNA]</scope>
    <source>
        <strain evidence="2">ACHKN1017</strain>
    </source>
</reference>
<dbReference type="Proteomes" id="UP000075881">
    <property type="component" value="Unassembled WGS sequence"/>
</dbReference>
<protein>
    <submittedName>
        <fullName evidence="1">Uncharacterized protein</fullName>
    </submittedName>
</protein>
<dbReference type="EnsemblMetazoa" id="ACHR014340-RB">
    <property type="protein sequence ID" value="ACHR014340-PB"/>
    <property type="gene ID" value="ACHR014340"/>
</dbReference>
<evidence type="ECO:0000313" key="1">
    <source>
        <dbReference type="EnsemblMetazoa" id="ACHR014340-PB"/>
    </source>
</evidence>
<evidence type="ECO:0000313" key="2">
    <source>
        <dbReference type="Proteomes" id="UP000075881"/>
    </source>
</evidence>
<proteinExistence type="predicted"/>
<dbReference type="VEuPathDB" id="VectorBase:ACHR014340"/>